<proteinExistence type="predicted"/>
<gene>
    <name evidence="2" type="ORF">A2Y62_04440</name>
</gene>
<protein>
    <submittedName>
        <fullName evidence="2">Uncharacterized protein</fullName>
    </submittedName>
</protein>
<comment type="caution">
    <text evidence="2">The sequence shown here is derived from an EMBL/GenBank/DDBJ whole genome shotgun (WGS) entry which is preliminary data.</text>
</comment>
<feature type="region of interest" description="Disordered" evidence="1">
    <location>
        <begin position="42"/>
        <end position="62"/>
    </location>
</feature>
<sequence>MEDFNELSLEDREYVIEIINKQLIEAKRDAIAKRVKEARANYKKGKSKTGSAEHLLKDLESD</sequence>
<evidence type="ECO:0000256" key="1">
    <source>
        <dbReference type="SAM" id="MobiDB-lite"/>
    </source>
</evidence>
<evidence type="ECO:0000313" key="3">
    <source>
        <dbReference type="Proteomes" id="UP000178943"/>
    </source>
</evidence>
<dbReference type="EMBL" id="MFGW01000246">
    <property type="protein sequence ID" value="OGF58430.1"/>
    <property type="molecule type" value="Genomic_DNA"/>
</dbReference>
<organism evidence="2 3">
    <name type="scientific">Candidatus Fischerbacteria bacterium RBG_13_37_8</name>
    <dbReference type="NCBI Taxonomy" id="1817863"/>
    <lineage>
        <taxon>Bacteria</taxon>
        <taxon>Candidatus Fischeribacteriota</taxon>
    </lineage>
</organism>
<name>A0A1F5V4U7_9BACT</name>
<accession>A0A1F5V4U7</accession>
<dbReference type="Proteomes" id="UP000178943">
    <property type="component" value="Unassembled WGS sequence"/>
</dbReference>
<evidence type="ECO:0000313" key="2">
    <source>
        <dbReference type="EMBL" id="OGF58430.1"/>
    </source>
</evidence>
<dbReference type="AlphaFoldDB" id="A0A1F5V4U7"/>
<reference evidence="2 3" key="1">
    <citation type="journal article" date="2016" name="Nat. Commun.">
        <title>Thousands of microbial genomes shed light on interconnected biogeochemical processes in an aquifer system.</title>
        <authorList>
            <person name="Anantharaman K."/>
            <person name="Brown C.T."/>
            <person name="Hug L.A."/>
            <person name="Sharon I."/>
            <person name="Castelle C.J."/>
            <person name="Probst A.J."/>
            <person name="Thomas B.C."/>
            <person name="Singh A."/>
            <person name="Wilkins M.J."/>
            <person name="Karaoz U."/>
            <person name="Brodie E.L."/>
            <person name="Williams K.H."/>
            <person name="Hubbard S.S."/>
            <person name="Banfield J.F."/>
        </authorList>
    </citation>
    <scope>NUCLEOTIDE SEQUENCE [LARGE SCALE GENOMIC DNA]</scope>
</reference>